<reference evidence="3" key="1">
    <citation type="submission" date="2016-06" db="UniProtKB">
        <authorList>
            <consortium name="WormBaseParasite"/>
        </authorList>
    </citation>
    <scope>IDENTIFICATION</scope>
</reference>
<proteinExistence type="predicted"/>
<evidence type="ECO:0000313" key="2">
    <source>
        <dbReference type="Proteomes" id="UP000279833"/>
    </source>
</evidence>
<dbReference type="EMBL" id="UZAK01033103">
    <property type="protein sequence ID" value="VDP34481.1"/>
    <property type="molecule type" value="Genomic_DNA"/>
</dbReference>
<dbReference type="AlphaFoldDB" id="A0A183K2F7"/>
<reference evidence="1 2" key="2">
    <citation type="submission" date="2018-11" db="EMBL/GenBank/DDBJ databases">
        <authorList>
            <consortium name="Pathogen Informatics"/>
        </authorList>
    </citation>
    <scope>NUCLEOTIDE SEQUENCE [LARGE SCALE GENOMIC DNA]</scope>
    <source>
        <strain evidence="1">Dakar</strain>
        <strain evidence="2">Dakar, Senegal</strain>
    </source>
</reference>
<gene>
    <name evidence="1" type="ORF">SCUD_LOCUS9170</name>
</gene>
<dbReference type="WBParaSite" id="SCUD_0000917001-mRNA-1">
    <property type="protein sequence ID" value="SCUD_0000917001-mRNA-1"/>
    <property type="gene ID" value="SCUD_0000917001"/>
</dbReference>
<evidence type="ECO:0000313" key="1">
    <source>
        <dbReference type="EMBL" id="VDP34481.1"/>
    </source>
</evidence>
<organism evidence="3">
    <name type="scientific">Schistosoma curassoni</name>
    <dbReference type="NCBI Taxonomy" id="6186"/>
    <lineage>
        <taxon>Eukaryota</taxon>
        <taxon>Metazoa</taxon>
        <taxon>Spiralia</taxon>
        <taxon>Lophotrochozoa</taxon>
        <taxon>Platyhelminthes</taxon>
        <taxon>Trematoda</taxon>
        <taxon>Digenea</taxon>
        <taxon>Strigeidida</taxon>
        <taxon>Schistosomatoidea</taxon>
        <taxon>Schistosomatidae</taxon>
        <taxon>Schistosoma</taxon>
    </lineage>
</organism>
<protein>
    <submittedName>
        <fullName evidence="1 3">Uncharacterized protein</fullName>
    </submittedName>
</protein>
<dbReference type="Proteomes" id="UP000279833">
    <property type="component" value="Unassembled WGS sequence"/>
</dbReference>
<keyword evidence="2" id="KW-1185">Reference proteome</keyword>
<accession>A0A183K2F7</accession>
<name>A0A183K2F7_9TREM</name>
<evidence type="ECO:0000313" key="3">
    <source>
        <dbReference type="WBParaSite" id="SCUD_0000917001-mRNA-1"/>
    </source>
</evidence>
<sequence length="42" mass="4949">MFYPSQYALTNDLMKQTRVTLVMFQIQYVDYAASDSILQLIK</sequence>